<accession>A0ABT1TUR7</accession>
<keyword evidence="2" id="KW-1185">Reference proteome</keyword>
<reference evidence="1 2" key="1">
    <citation type="submission" date="2022-07" db="EMBL/GenBank/DDBJ databases">
        <title>Methylomonas rivi sp. nov., Methylomonas rosea sp. nov., Methylomonas aureus sp. nov. and Methylomonas subterranea sp. nov., four novel methanotrophs isolated from a freshwater creek and the deep terrestrial subsurface.</title>
        <authorList>
            <person name="Abin C."/>
            <person name="Sankaranarayanan K."/>
            <person name="Garner C."/>
            <person name="Sindelar R."/>
            <person name="Kotary K."/>
            <person name="Garner R."/>
            <person name="Barclay S."/>
            <person name="Lawson P."/>
            <person name="Krumholz L."/>
        </authorList>
    </citation>
    <scope>NUCLEOTIDE SEQUENCE [LARGE SCALE GENOMIC DNA]</scope>
    <source>
        <strain evidence="1 2">WSC-7</strain>
    </source>
</reference>
<proteinExistence type="predicted"/>
<sequence length="94" mass="10549">MHEPRNRTIRPECLQPYSLDWPTPTGDEVAELLRQADFSGSVAANALGLKKNGARTVRKWVGNESEIPYAAWALLCDFAGLGQIWRYDHQPPQA</sequence>
<protein>
    <submittedName>
        <fullName evidence="1">Transcriptional regulator</fullName>
    </submittedName>
</protein>
<dbReference type="EMBL" id="JANIBL010000042">
    <property type="protein sequence ID" value="MCQ8118512.1"/>
    <property type="molecule type" value="Genomic_DNA"/>
</dbReference>
<dbReference type="Proteomes" id="UP001524570">
    <property type="component" value="Unassembled WGS sequence"/>
</dbReference>
<organism evidence="1 2">
    <name type="scientific">Methylomonas rosea</name>
    <dbReference type="NCBI Taxonomy" id="2952227"/>
    <lineage>
        <taxon>Bacteria</taxon>
        <taxon>Pseudomonadati</taxon>
        <taxon>Pseudomonadota</taxon>
        <taxon>Gammaproteobacteria</taxon>
        <taxon>Methylococcales</taxon>
        <taxon>Methylococcaceae</taxon>
        <taxon>Methylomonas</taxon>
    </lineage>
</organism>
<gene>
    <name evidence="1" type="ORF">NP589_13830</name>
</gene>
<evidence type="ECO:0000313" key="2">
    <source>
        <dbReference type="Proteomes" id="UP001524570"/>
    </source>
</evidence>
<comment type="caution">
    <text evidence="1">The sequence shown here is derived from an EMBL/GenBank/DDBJ whole genome shotgun (WGS) entry which is preliminary data.</text>
</comment>
<name>A0ABT1TUR7_9GAMM</name>
<evidence type="ECO:0000313" key="1">
    <source>
        <dbReference type="EMBL" id="MCQ8118512.1"/>
    </source>
</evidence>